<proteinExistence type="inferred from homology"/>
<keyword evidence="3" id="KW-0238">DNA-binding</keyword>
<evidence type="ECO:0000256" key="4">
    <source>
        <dbReference type="ARBA" id="ARBA00023159"/>
    </source>
</evidence>
<keyword evidence="6" id="KW-0539">Nucleus</keyword>
<evidence type="ECO:0000256" key="5">
    <source>
        <dbReference type="ARBA" id="ARBA00023163"/>
    </source>
</evidence>
<evidence type="ECO:0000259" key="9">
    <source>
        <dbReference type="PROSITE" id="PS51032"/>
    </source>
</evidence>
<dbReference type="PRINTS" id="PR00367">
    <property type="entry name" value="ETHRSPELEMNT"/>
</dbReference>
<dbReference type="EMBL" id="CM026428">
    <property type="protein sequence ID" value="KAG0566302.1"/>
    <property type="molecule type" value="Genomic_DNA"/>
</dbReference>
<comment type="caution">
    <text evidence="10">The sequence shown here is derived from an EMBL/GenBank/DDBJ whole genome shotgun (WGS) entry which is preliminary data.</text>
</comment>
<dbReference type="Proteomes" id="UP000822688">
    <property type="component" value="Chromosome 7"/>
</dbReference>
<sequence>MSGSGSSRYRGVRMRRWGKWVSEIREPQRRDSRSNRIWLGSFRSAEEAAHAYDAALLCLRGSTQNLNFPNHNYRLPPGTPGHYTTREIQAAAAAAAAQSAGRPFSYSNFMTPGSASSDDSGDDEVEDITYTGSGSNYASASQPSYNENWRSFDDDSYNSVNEMARGMMIQPPNNDDDSDDSDEDSDDDEPRLW</sequence>
<dbReference type="Gene3D" id="3.30.730.10">
    <property type="entry name" value="AP2/ERF domain"/>
    <property type="match status" value="1"/>
</dbReference>
<dbReference type="FunFam" id="3.30.730.10:FF:000001">
    <property type="entry name" value="Ethylene-responsive transcription factor 2"/>
    <property type="match status" value="1"/>
</dbReference>
<dbReference type="AlphaFoldDB" id="A0A8T0HB15"/>
<dbReference type="CDD" id="cd00018">
    <property type="entry name" value="AP2"/>
    <property type="match status" value="1"/>
</dbReference>
<dbReference type="GO" id="GO:0003700">
    <property type="term" value="F:DNA-binding transcription factor activity"/>
    <property type="evidence" value="ECO:0007669"/>
    <property type="project" value="InterPro"/>
</dbReference>
<evidence type="ECO:0000313" key="11">
    <source>
        <dbReference type="Proteomes" id="UP000822688"/>
    </source>
</evidence>
<evidence type="ECO:0000256" key="2">
    <source>
        <dbReference type="ARBA" id="ARBA00023015"/>
    </source>
</evidence>
<dbReference type="InterPro" id="IPR016177">
    <property type="entry name" value="DNA-bd_dom_sf"/>
</dbReference>
<evidence type="ECO:0000256" key="8">
    <source>
        <dbReference type="SAM" id="MobiDB-lite"/>
    </source>
</evidence>
<keyword evidence="4" id="KW-0010">Activator</keyword>
<feature type="compositionally biased region" description="Polar residues" evidence="8">
    <location>
        <begin position="130"/>
        <end position="149"/>
    </location>
</feature>
<comment type="subcellular location">
    <subcellularLocation>
        <location evidence="1">Nucleus</location>
    </subcellularLocation>
</comment>
<dbReference type="GO" id="GO:0005634">
    <property type="term" value="C:nucleus"/>
    <property type="evidence" value="ECO:0007669"/>
    <property type="project" value="UniProtKB-SubCell"/>
</dbReference>
<dbReference type="PANTHER" id="PTHR31985:SF312">
    <property type="entry name" value="AP2_ERF DOMAIN-CONTAINING PROTEIN"/>
    <property type="match status" value="1"/>
</dbReference>
<evidence type="ECO:0000256" key="7">
    <source>
        <dbReference type="ARBA" id="ARBA00024343"/>
    </source>
</evidence>
<dbReference type="SUPFAM" id="SSF54171">
    <property type="entry name" value="DNA-binding domain"/>
    <property type="match status" value="1"/>
</dbReference>
<feature type="region of interest" description="Disordered" evidence="8">
    <location>
        <begin position="110"/>
        <end position="193"/>
    </location>
</feature>
<protein>
    <recommendedName>
        <fullName evidence="9">AP2/ERF domain-containing protein</fullName>
    </recommendedName>
</protein>
<evidence type="ECO:0000313" key="10">
    <source>
        <dbReference type="EMBL" id="KAG0566302.1"/>
    </source>
</evidence>
<keyword evidence="5" id="KW-0804">Transcription</keyword>
<dbReference type="Pfam" id="PF00847">
    <property type="entry name" value="AP2"/>
    <property type="match status" value="1"/>
</dbReference>
<keyword evidence="2" id="KW-0805">Transcription regulation</keyword>
<name>A0A8T0HB15_CERPU</name>
<feature type="domain" description="AP2/ERF" evidence="9">
    <location>
        <begin position="8"/>
        <end position="69"/>
    </location>
</feature>
<organism evidence="10 11">
    <name type="scientific">Ceratodon purpureus</name>
    <name type="common">Fire moss</name>
    <name type="synonym">Dicranum purpureum</name>
    <dbReference type="NCBI Taxonomy" id="3225"/>
    <lineage>
        <taxon>Eukaryota</taxon>
        <taxon>Viridiplantae</taxon>
        <taxon>Streptophyta</taxon>
        <taxon>Embryophyta</taxon>
        <taxon>Bryophyta</taxon>
        <taxon>Bryophytina</taxon>
        <taxon>Bryopsida</taxon>
        <taxon>Dicranidae</taxon>
        <taxon>Pseudoditrichales</taxon>
        <taxon>Ditrichaceae</taxon>
        <taxon>Ceratodon</taxon>
    </lineage>
</organism>
<dbReference type="SMART" id="SM00380">
    <property type="entry name" value="AP2"/>
    <property type="match status" value="1"/>
</dbReference>
<dbReference type="InterPro" id="IPR051032">
    <property type="entry name" value="AP2/ERF_TF_ERF_subfamily"/>
</dbReference>
<evidence type="ECO:0000256" key="6">
    <source>
        <dbReference type="ARBA" id="ARBA00023242"/>
    </source>
</evidence>
<accession>A0A8T0HB15</accession>
<dbReference type="PROSITE" id="PS51032">
    <property type="entry name" value="AP2_ERF"/>
    <property type="match status" value="1"/>
</dbReference>
<reference evidence="10" key="1">
    <citation type="submission" date="2020-06" db="EMBL/GenBank/DDBJ databases">
        <title>WGS assembly of Ceratodon purpureus strain R40.</title>
        <authorList>
            <person name="Carey S.B."/>
            <person name="Jenkins J."/>
            <person name="Shu S."/>
            <person name="Lovell J.T."/>
            <person name="Sreedasyam A."/>
            <person name="Maumus F."/>
            <person name="Tiley G.P."/>
            <person name="Fernandez-Pozo N."/>
            <person name="Barry K."/>
            <person name="Chen C."/>
            <person name="Wang M."/>
            <person name="Lipzen A."/>
            <person name="Daum C."/>
            <person name="Saski C.A."/>
            <person name="Payton A.C."/>
            <person name="Mcbreen J.C."/>
            <person name="Conrad R.E."/>
            <person name="Kollar L.M."/>
            <person name="Olsson S."/>
            <person name="Huttunen S."/>
            <person name="Landis J.B."/>
            <person name="Wickett N.J."/>
            <person name="Johnson M.G."/>
            <person name="Rensing S.A."/>
            <person name="Grimwood J."/>
            <person name="Schmutz J."/>
            <person name="Mcdaniel S.F."/>
        </authorList>
    </citation>
    <scope>NUCLEOTIDE SEQUENCE</scope>
    <source>
        <strain evidence="10">R40</strain>
    </source>
</reference>
<keyword evidence="11" id="KW-1185">Reference proteome</keyword>
<evidence type="ECO:0000256" key="1">
    <source>
        <dbReference type="ARBA" id="ARBA00004123"/>
    </source>
</evidence>
<dbReference type="PANTHER" id="PTHR31985">
    <property type="entry name" value="ETHYLENE-RESPONSIVE TRANSCRIPTION FACTOR ERF042-RELATED"/>
    <property type="match status" value="1"/>
</dbReference>
<comment type="similarity">
    <text evidence="7">Belongs to the AP2/ERF transcription factor family. ERF subfamily.</text>
</comment>
<dbReference type="OrthoDB" id="1937547at2759"/>
<gene>
    <name evidence="10" type="ORF">KC19_7G053600</name>
</gene>
<dbReference type="InterPro" id="IPR036955">
    <property type="entry name" value="AP2/ERF_dom_sf"/>
</dbReference>
<dbReference type="InterPro" id="IPR001471">
    <property type="entry name" value="AP2/ERF_dom"/>
</dbReference>
<dbReference type="GO" id="GO:0003677">
    <property type="term" value="F:DNA binding"/>
    <property type="evidence" value="ECO:0007669"/>
    <property type="project" value="UniProtKB-KW"/>
</dbReference>
<feature type="compositionally biased region" description="Acidic residues" evidence="8">
    <location>
        <begin position="174"/>
        <end position="193"/>
    </location>
</feature>
<evidence type="ECO:0000256" key="3">
    <source>
        <dbReference type="ARBA" id="ARBA00023125"/>
    </source>
</evidence>